<feature type="signal peptide" evidence="1">
    <location>
        <begin position="1"/>
        <end position="25"/>
    </location>
</feature>
<name>A0A246WUK1_9BURK</name>
<feature type="domain" description="Solute-binding protein family 5" evidence="2">
    <location>
        <begin position="78"/>
        <end position="450"/>
    </location>
</feature>
<reference evidence="3 4" key="1">
    <citation type="submission" date="2017-06" db="EMBL/GenBank/DDBJ databases">
        <title>Herbaspirillum phytohormonus sp. nov., isolated from the root nodule of Robinia pseudoacacia in lead-zinc mine.</title>
        <authorList>
            <person name="Fan M."/>
            <person name="Lin Y."/>
        </authorList>
    </citation>
    <scope>NUCLEOTIDE SEQUENCE [LARGE SCALE GENOMIC DNA]</scope>
    <source>
        <strain evidence="3 4">HZ10</strain>
    </source>
</reference>
<dbReference type="SUPFAM" id="SSF53850">
    <property type="entry name" value="Periplasmic binding protein-like II"/>
    <property type="match status" value="1"/>
</dbReference>
<dbReference type="Proteomes" id="UP000197596">
    <property type="component" value="Unassembled WGS sequence"/>
</dbReference>
<keyword evidence="1" id="KW-0732">Signal</keyword>
<dbReference type="GO" id="GO:1904680">
    <property type="term" value="F:peptide transmembrane transporter activity"/>
    <property type="evidence" value="ECO:0007669"/>
    <property type="project" value="TreeGrafter"/>
</dbReference>
<dbReference type="PANTHER" id="PTHR30290:SF83">
    <property type="entry name" value="ABC TRANSPORTER SUBSTRATE-BINDING PROTEIN"/>
    <property type="match status" value="1"/>
</dbReference>
<dbReference type="PANTHER" id="PTHR30290">
    <property type="entry name" value="PERIPLASMIC BINDING COMPONENT OF ABC TRANSPORTER"/>
    <property type="match status" value="1"/>
</dbReference>
<dbReference type="Gene3D" id="3.40.190.10">
    <property type="entry name" value="Periplasmic binding protein-like II"/>
    <property type="match status" value="2"/>
</dbReference>
<evidence type="ECO:0000313" key="4">
    <source>
        <dbReference type="Proteomes" id="UP000197596"/>
    </source>
</evidence>
<dbReference type="AlphaFoldDB" id="A0A246WUK1"/>
<evidence type="ECO:0000256" key="1">
    <source>
        <dbReference type="SAM" id="SignalP"/>
    </source>
</evidence>
<dbReference type="GO" id="GO:0015833">
    <property type="term" value="P:peptide transport"/>
    <property type="evidence" value="ECO:0007669"/>
    <property type="project" value="TreeGrafter"/>
</dbReference>
<dbReference type="CDD" id="cd08495">
    <property type="entry name" value="PBP2_NikA_DppA_OppA_like_8"/>
    <property type="match status" value="1"/>
</dbReference>
<dbReference type="EMBL" id="NJGU01000001">
    <property type="protein sequence ID" value="OWY30712.1"/>
    <property type="molecule type" value="Genomic_DNA"/>
</dbReference>
<accession>A0A246WUK1</accession>
<comment type="caution">
    <text evidence="3">The sequence shown here is derived from an EMBL/GenBank/DDBJ whole genome shotgun (WGS) entry which is preliminary data.</text>
</comment>
<feature type="chain" id="PRO_5013055010" evidence="1">
    <location>
        <begin position="26"/>
        <end position="571"/>
    </location>
</feature>
<protein>
    <submittedName>
        <fullName evidence="3">ABC transporter substrate-binding protein</fullName>
    </submittedName>
</protein>
<dbReference type="Pfam" id="PF00496">
    <property type="entry name" value="SBP_bac_5"/>
    <property type="match status" value="1"/>
</dbReference>
<gene>
    <name evidence="3" type="ORF">CEJ42_01130</name>
</gene>
<dbReference type="GO" id="GO:0030288">
    <property type="term" value="C:outer membrane-bounded periplasmic space"/>
    <property type="evidence" value="ECO:0007669"/>
    <property type="project" value="UniProtKB-ARBA"/>
</dbReference>
<dbReference type="InterPro" id="IPR039424">
    <property type="entry name" value="SBP_5"/>
</dbReference>
<organism evidence="3 4">
    <name type="scientific">Herbaspirillum robiniae</name>
    <dbReference type="NCBI Taxonomy" id="2014887"/>
    <lineage>
        <taxon>Bacteria</taxon>
        <taxon>Pseudomonadati</taxon>
        <taxon>Pseudomonadota</taxon>
        <taxon>Betaproteobacteria</taxon>
        <taxon>Burkholderiales</taxon>
        <taxon>Oxalobacteraceae</taxon>
        <taxon>Herbaspirillum</taxon>
    </lineage>
</organism>
<dbReference type="InterPro" id="IPR030678">
    <property type="entry name" value="Peptide/Ni-bd"/>
</dbReference>
<proteinExistence type="predicted"/>
<evidence type="ECO:0000259" key="2">
    <source>
        <dbReference type="Pfam" id="PF00496"/>
    </source>
</evidence>
<dbReference type="GO" id="GO:0043190">
    <property type="term" value="C:ATP-binding cassette (ABC) transporter complex"/>
    <property type="evidence" value="ECO:0007669"/>
    <property type="project" value="InterPro"/>
</dbReference>
<evidence type="ECO:0000313" key="3">
    <source>
        <dbReference type="EMBL" id="OWY30712.1"/>
    </source>
</evidence>
<sequence length="571" mass="64085">MRSSPAARLRVLMLLAFCFVSAAQAQENTLRIGMSVAKVPRTTGQPDQGFEGIRFAAIPIFDSLTQWDLSKADQASQLEPGLALSWKVSPGDRKKWIFKLRQGVSFHDGTPFTADAVVWNVDKILDKDAPQYDPSQARVTALMPTLRQARRIDDYTVELSTSVEDSFFPINLSTLFIASPAQWRKKLDAVPASVISPAERSRLAWNAFANDASGTGSFKMAQLATLTLTEGMRVSGFGKFRDSAFNVREHLDLVKNPNYWDPKRRPQIDKVVFYPIPEADARVSALLAGQVDWIESPPLNEVKMLQDKAFRVYANTQPHVWPWMLSFTADSPWRDKRTRYAANLCINREALKRQLGGMMDVATGIVEAGHPWRGNPKFQVRFDPDEGKRLMQQAGYSTASPMKVKVQAAAFGSGQMMPILMNEIISQNLKQCFFDVQFDIVEWNVVDGNRRVGARDPSAHGSNAINVSFSTMDPFLAMVRFVDTRAFPPVSQNWGYYSDPKVDDLIIQARGTFDEKQRDAILAQLHSAIVDDAVFIFVAHDVGTRIMSPRVKGVVQPKSWFIDIATMRLER</sequence>
<dbReference type="Gene3D" id="3.10.105.10">
    <property type="entry name" value="Dipeptide-binding Protein, Domain 3"/>
    <property type="match status" value="1"/>
</dbReference>
<dbReference type="InterPro" id="IPR000914">
    <property type="entry name" value="SBP_5_dom"/>
</dbReference>
<dbReference type="PIRSF" id="PIRSF002741">
    <property type="entry name" value="MppA"/>
    <property type="match status" value="1"/>
</dbReference>
<dbReference type="RefSeq" id="WP_088749804.1">
    <property type="nucleotide sequence ID" value="NZ_NJGU01000001.1"/>
</dbReference>